<protein>
    <recommendedName>
        <fullName evidence="8">C-8 sterol isomerase</fullName>
        <ecNumber evidence="8">5.-.-.-</ecNumber>
    </recommendedName>
    <alternativeName>
        <fullName evidence="8">Delta-8--delta-7 sterol isomerase</fullName>
    </alternativeName>
</protein>
<proteinExistence type="inferred from homology"/>
<evidence type="ECO:0000256" key="5">
    <source>
        <dbReference type="ARBA" id="ARBA00022989"/>
    </source>
</evidence>
<dbReference type="AlphaFoldDB" id="A0A9P7BE38"/>
<keyword evidence="4" id="KW-0256">Endoplasmic reticulum</keyword>
<comment type="function">
    <text evidence="8">Catalyzes the reaction which results in unsaturation at C-7 in the B ring of sterols.</text>
</comment>
<dbReference type="GO" id="GO:0006696">
    <property type="term" value="P:ergosterol biosynthetic process"/>
    <property type="evidence" value="ECO:0007669"/>
    <property type="project" value="TreeGrafter"/>
</dbReference>
<feature type="transmembrane region" description="Helical" evidence="8">
    <location>
        <begin position="17"/>
        <end position="36"/>
    </location>
</feature>
<dbReference type="GO" id="GO:0005789">
    <property type="term" value="C:endoplasmic reticulum membrane"/>
    <property type="evidence" value="ECO:0007669"/>
    <property type="project" value="UniProtKB-SubCell"/>
</dbReference>
<keyword evidence="9" id="KW-0413">Isomerase</keyword>
<dbReference type="PANTHER" id="PTHR10868:SF1">
    <property type="entry name" value="SIGMA NON-OPIOID INTRACELLULAR RECEPTOR 1"/>
    <property type="match status" value="1"/>
</dbReference>
<dbReference type="EC" id="5.-.-.-" evidence="8"/>
<dbReference type="GO" id="GO:0016853">
    <property type="term" value="F:isomerase activity"/>
    <property type="evidence" value="ECO:0007669"/>
    <property type="project" value="UniProtKB-KW"/>
</dbReference>
<evidence type="ECO:0000256" key="6">
    <source>
        <dbReference type="ARBA" id="ARBA00023136"/>
    </source>
</evidence>
<keyword evidence="10" id="KW-1185">Reference proteome</keyword>
<evidence type="ECO:0000313" key="9">
    <source>
        <dbReference type="EMBL" id="KAG0688862.1"/>
    </source>
</evidence>
<name>A0A9P7BE38_9ASCO</name>
<comment type="caution">
    <text evidence="9">The sequence shown here is derived from an EMBL/GenBank/DDBJ whole genome shotgun (WGS) entry which is preliminary data.</text>
</comment>
<accession>A0A9P7BE38</accession>
<gene>
    <name evidence="9" type="primary">ERG2</name>
    <name evidence="9" type="ORF">C6P40_000419</name>
</gene>
<dbReference type="Proteomes" id="UP000697127">
    <property type="component" value="Unassembled WGS sequence"/>
</dbReference>
<reference evidence="9" key="1">
    <citation type="submission" date="2020-11" db="EMBL/GenBank/DDBJ databases">
        <title>Kefir isolates.</title>
        <authorList>
            <person name="Marcisauskas S."/>
            <person name="Kim Y."/>
            <person name="Blasche S."/>
        </authorList>
    </citation>
    <scope>NUCLEOTIDE SEQUENCE</scope>
    <source>
        <strain evidence="9">Olga-1</strain>
    </source>
</reference>
<evidence type="ECO:0000256" key="4">
    <source>
        <dbReference type="ARBA" id="ARBA00022824"/>
    </source>
</evidence>
<comment type="similarity">
    <text evidence="2 8">Belongs to the ERG2 family.</text>
</comment>
<dbReference type="PANTHER" id="PTHR10868">
    <property type="entry name" value="SIGMA 1-TYPE OPIOID RECEPTOR-RELATED"/>
    <property type="match status" value="1"/>
</dbReference>
<comment type="subcellular location">
    <subcellularLocation>
        <location evidence="1">Endoplasmic reticulum membrane</location>
    </subcellularLocation>
</comment>
<comment type="pathway">
    <text evidence="7 8">Steroid metabolism; ergosterol biosynthesis.</text>
</comment>
<dbReference type="Pfam" id="PF04622">
    <property type="entry name" value="ERG2_Sigma1R"/>
    <property type="match status" value="1"/>
</dbReference>
<keyword evidence="5 8" id="KW-1133">Transmembrane helix</keyword>
<evidence type="ECO:0000256" key="7">
    <source>
        <dbReference type="ARBA" id="ARBA00029435"/>
    </source>
</evidence>
<dbReference type="InterPro" id="IPR006716">
    <property type="entry name" value="ERG2_sigma1_rcpt-like"/>
</dbReference>
<evidence type="ECO:0000256" key="8">
    <source>
        <dbReference type="RuleBase" id="RU368083"/>
    </source>
</evidence>
<keyword evidence="6 8" id="KW-0472">Membrane</keyword>
<evidence type="ECO:0000313" key="10">
    <source>
        <dbReference type="Proteomes" id="UP000697127"/>
    </source>
</evidence>
<keyword evidence="3 8" id="KW-0812">Transmembrane</keyword>
<evidence type="ECO:0000256" key="1">
    <source>
        <dbReference type="ARBA" id="ARBA00004586"/>
    </source>
</evidence>
<dbReference type="OrthoDB" id="347124at2759"/>
<dbReference type="EMBL" id="PUHW01000117">
    <property type="protein sequence ID" value="KAG0688862.1"/>
    <property type="molecule type" value="Genomic_DNA"/>
</dbReference>
<evidence type="ECO:0000256" key="3">
    <source>
        <dbReference type="ARBA" id="ARBA00022692"/>
    </source>
</evidence>
<sequence>MVNCCSKKCGLSSIIKFFIFGGMILYLMNFLFYNWLPSNYIFDKDVLQSLVKETLASTPNDDAEAIFTTLAEKLETTYGSEYVNKLNMEDWVFNNAGGAMGQMFILHASISEYLIIFGTAVGTEGHSGIHFADDYFTILKGEQTASFPNQFTKSVYYPGDQHHLQMGKFKQYSMPAGSFALELAQGWIPAMLPFGFLDTFASTLDFVTLGRTIYFTGKDMIKNLLQGKF</sequence>
<evidence type="ECO:0000256" key="2">
    <source>
        <dbReference type="ARBA" id="ARBA00007141"/>
    </source>
</evidence>
<organism evidence="9 10">
    <name type="scientific">Pichia californica</name>
    <dbReference type="NCBI Taxonomy" id="460514"/>
    <lineage>
        <taxon>Eukaryota</taxon>
        <taxon>Fungi</taxon>
        <taxon>Dikarya</taxon>
        <taxon>Ascomycota</taxon>
        <taxon>Saccharomycotina</taxon>
        <taxon>Pichiomycetes</taxon>
        <taxon>Pichiales</taxon>
        <taxon>Pichiaceae</taxon>
        <taxon>Pichia</taxon>
    </lineage>
</organism>